<accession>A0A6J3LS45</accession>
<reference evidence="2" key="1">
    <citation type="submission" date="2020-01" db="EMBL/GenBank/DDBJ databases">
        <authorList>
            <consortium name="DOE Joint Genome Institute"/>
            <person name="Haridas S."/>
            <person name="Albert R."/>
            <person name="Binder M."/>
            <person name="Bloem J."/>
            <person name="Labutti K."/>
            <person name="Salamov A."/>
            <person name="Andreopoulos B."/>
            <person name="Baker S.E."/>
            <person name="Barry K."/>
            <person name="Bills G."/>
            <person name="Bluhm B.H."/>
            <person name="Cannon C."/>
            <person name="Castanera R."/>
            <person name="Culley D.E."/>
            <person name="Daum C."/>
            <person name="Ezra D."/>
            <person name="Gonzalez J.B."/>
            <person name="Henrissat B."/>
            <person name="Kuo A."/>
            <person name="Liang C."/>
            <person name="Lipzen A."/>
            <person name="Lutzoni F."/>
            <person name="Magnuson J."/>
            <person name="Mondo S."/>
            <person name="Nolan M."/>
            <person name="Ohm R."/>
            <person name="Pangilinan J."/>
            <person name="Park H.-J."/>
            <person name="Ramirez L."/>
            <person name="Alfaro M."/>
            <person name="Sun H."/>
            <person name="Tritt A."/>
            <person name="Yoshinaga Y."/>
            <person name="Zwiers L.-H."/>
            <person name="Turgeon B.G."/>
            <person name="Goodwin S.B."/>
            <person name="Spatafora J.W."/>
            <person name="Crous P.W."/>
            <person name="Grigoriev I.V."/>
        </authorList>
    </citation>
    <scope>NUCLEOTIDE SEQUENCE</scope>
    <source>
        <strain evidence="2">CBS 342.82</strain>
    </source>
</reference>
<protein>
    <recommendedName>
        <fullName evidence="3">SET domain-containing protein</fullName>
    </recommendedName>
</protein>
<organism evidence="2">
    <name type="scientific">Dissoconium aciculare CBS 342.82</name>
    <dbReference type="NCBI Taxonomy" id="1314786"/>
    <lineage>
        <taxon>Eukaryota</taxon>
        <taxon>Fungi</taxon>
        <taxon>Dikarya</taxon>
        <taxon>Ascomycota</taxon>
        <taxon>Pezizomycotina</taxon>
        <taxon>Dothideomycetes</taxon>
        <taxon>Dothideomycetidae</taxon>
        <taxon>Mycosphaerellales</taxon>
        <taxon>Dissoconiaceae</taxon>
        <taxon>Dissoconium</taxon>
    </lineage>
</organism>
<dbReference type="GeneID" id="54365881"/>
<evidence type="ECO:0000313" key="1">
    <source>
        <dbReference type="Proteomes" id="UP000504637"/>
    </source>
</evidence>
<evidence type="ECO:0000313" key="2">
    <source>
        <dbReference type="RefSeq" id="XP_033455479.1"/>
    </source>
</evidence>
<reference evidence="2" key="3">
    <citation type="submission" date="2025-08" db="UniProtKB">
        <authorList>
            <consortium name="RefSeq"/>
        </authorList>
    </citation>
    <scope>IDENTIFICATION</scope>
    <source>
        <strain evidence="2">CBS 342.82</strain>
    </source>
</reference>
<dbReference type="AlphaFoldDB" id="A0A6J3LS45"/>
<gene>
    <name evidence="2" type="ORF">K489DRAFT_413732</name>
</gene>
<sequence>MSPSMGQLRRFHGELAKDYNASTLVGTGLEVKLAGQQGVGLFANKAMQGFERRDNETLRLAVKELHPAKQGEFKLLPVRGDVDRTSLLSIFRVTAFCPLSFLSSCYNIFATMNPSCRPNLHLLLHQTKNYDFAIFLVNDVKAGEEPWNTETHSICCMTTAQRQEFFTDPCSQWPYQCRCELCTAPPSVRQISDRRRNFMRHLHYLINGRDLPDAPPTIRGLRADAPGSRLRAWHKDMFDKLAEAEGTTWMTHTLK</sequence>
<dbReference type="Gene3D" id="2.170.270.10">
    <property type="entry name" value="SET domain"/>
    <property type="match status" value="1"/>
</dbReference>
<reference evidence="2" key="2">
    <citation type="submission" date="2020-04" db="EMBL/GenBank/DDBJ databases">
        <authorList>
            <consortium name="NCBI Genome Project"/>
        </authorList>
    </citation>
    <scope>NUCLEOTIDE SEQUENCE</scope>
    <source>
        <strain evidence="2">CBS 342.82</strain>
    </source>
</reference>
<evidence type="ECO:0008006" key="3">
    <source>
        <dbReference type="Google" id="ProtNLM"/>
    </source>
</evidence>
<name>A0A6J3LS45_9PEZI</name>
<dbReference type="RefSeq" id="XP_033455479.1">
    <property type="nucleotide sequence ID" value="XM_033608082.1"/>
</dbReference>
<dbReference type="InterPro" id="IPR046341">
    <property type="entry name" value="SET_dom_sf"/>
</dbReference>
<keyword evidence="1" id="KW-1185">Reference proteome</keyword>
<dbReference type="Proteomes" id="UP000504637">
    <property type="component" value="Unplaced"/>
</dbReference>
<proteinExistence type="predicted"/>
<dbReference type="OrthoDB" id="265717at2759"/>